<comment type="subcellular location">
    <subcellularLocation>
        <location evidence="2">Cytoplasm</location>
    </subcellularLocation>
    <subcellularLocation>
        <location evidence="1">Nucleus</location>
    </subcellularLocation>
</comment>
<dbReference type="InterPro" id="IPR002921">
    <property type="entry name" value="Fungal_lipase-type"/>
</dbReference>
<evidence type="ECO:0000256" key="2">
    <source>
        <dbReference type="ARBA" id="ARBA00004496"/>
    </source>
</evidence>
<evidence type="ECO:0000256" key="4">
    <source>
        <dbReference type="ARBA" id="ARBA00022801"/>
    </source>
</evidence>
<dbReference type="GO" id="GO:0006952">
    <property type="term" value="P:defense response"/>
    <property type="evidence" value="ECO:0007669"/>
    <property type="project" value="UniProtKB-KW"/>
</dbReference>
<feature type="domain" description="Fungal lipase-type" evidence="7">
    <location>
        <begin position="81"/>
        <end position="185"/>
    </location>
</feature>
<evidence type="ECO:0000256" key="1">
    <source>
        <dbReference type="ARBA" id="ARBA00004123"/>
    </source>
</evidence>
<evidence type="ECO:0000256" key="5">
    <source>
        <dbReference type="ARBA" id="ARBA00022821"/>
    </source>
</evidence>
<dbReference type="Pfam" id="PF18117">
    <property type="entry name" value="EDS1_EP"/>
    <property type="match status" value="1"/>
</dbReference>
<dbReference type="GO" id="GO:0005737">
    <property type="term" value="C:cytoplasm"/>
    <property type="evidence" value="ECO:0007669"/>
    <property type="project" value="UniProtKB-SubCell"/>
</dbReference>
<feature type="domain" description="EDS1 EP" evidence="8">
    <location>
        <begin position="337"/>
        <end position="550"/>
    </location>
</feature>
<evidence type="ECO:0000259" key="7">
    <source>
        <dbReference type="Pfam" id="PF01764"/>
    </source>
</evidence>
<dbReference type="SUPFAM" id="SSF53474">
    <property type="entry name" value="alpha/beta-Hydrolases"/>
    <property type="match status" value="1"/>
</dbReference>
<dbReference type="GO" id="GO:0005634">
    <property type="term" value="C:nucleus"/>
    <property type="evidence" value="ECO:0007669"/>
    <property type="project" value="UniProtKB-SubCell"/>
</dbReference>
<dbReference type="Pfam" id="PF01764">
    <property type="entry name" value="Lipase_3"/>
    <property type="match status" value="1"/>
</dbReference>
<dbReference type="AlphaFoldDB" id="A0A2N9FZK3"/>
<evidence type="ECO:0000259" key="8">
    <source>
        <dbReference type="Pfam" id="PF18117"/>
    </source>
</evidence>
<reference evidence="9" key="1">
    <citation type="submission" date="2018-02" db="EMBL/GenBank/DDBJ databases">
        <authorList>
            <person name="Cohen D.B."/>
            <person name="Kent A.D."/>
        </authorList>
    </citation>
    <scope>NUCLEOTIDE SEQUENCE</scope>
</reference>
<evidence type="ECO:0000256" key="6">
    <source>
        <dbReference type="ARBA" id="ARBA00023242"/>
    </source>
</evidence>
<dbReference type="Gene3D" id="3.40.50.1820">
    <property type="entry name" value="alpha/beta hydrolase"/>
    <property type="match status" value="1"/>
</dbReference>
<accession>A0A2N9FZK3</accession>
<evidence type="ECO:0000256" key="3">
    <source>
        <dbReference type="ARBA" id="ARBA00022490"/>
    </source>
</evidence>
<protein>
    <recommendedName>
        <fullName evidence="10">Fungal lipase-like domain-containing protein</fullName>
    </recommendedName>
</protein>
<keyword evidence="5" id="KW-0611">Plant defense</keyword>
<dbReference type="InterPro" id="IPR044603">
    <property type="entry name" value="SAG101-like"/>
</dbReference>
<proteinExistence type="predicted"/>
<dbReference type="GO" id="GO:0052689">
    <property type="term" value="F:carboxylic ester hydrolase activity"/>
    <property type="evidence" value="ECO:0007669"/>
    <property type="project" value="InterPro"/>
</dbReference>
<keyword evidence="3" id="KW-0963">Cytoplasm</keyword>
<evidence type="ECO:0008006" key="10">
    <source>
        <dbReference type="Google" id="ProtNLM"/>
    </source>
</evidence>
<gene>
    <name evidence="9" type="ORF">FSB_LOCUS20535</name>
</gene>
<keyword evidence="4" id="KW-0378">Hydrolase</keyword>
<organism evidence="9">
    <name type="scientific">Fagus sylvatica</name>
    <name type="common">Beechnut</name>
    <dbReference type="NCBI Taxonomy" id="28930"/>
    <lineage>
        <taxon>Eukaryota</taxon>
        <taxon>Viridiplantae</taxon>
        <taxon>Streptophyta</taxon>
        <taxon>Embryophyta</taxon>
        <taxon>Tracheophyta</taxon>
        <taxon>Spermatophyta</taxon>
        <taxon>Magnoliopsida</taxon>
        <taxon>eudicotyledons</taxon>
        <taxon>Gunneridae</taxon>
        <taxon>Pentapetalae</taxon>
        <taxon>rosids</taxon>
        <taxon>fabids</taxon>
        <taxon>Fagales</taxon>
        <taxon>Fagaceae</taxon>
        <taxon>Fagus</taxon>
    </lineage>
</organism>
<dbReference type="InterPro" id="IPR029058">
    <property type="entry name" value="AB_hydrolase_fold"/>
</dbReference>
<keyword evidence="6" id="KW-0539">Nucleus</keyword>
<dbReference type="PANTHER" id="PTHR46898:SF3">
    <property type="entry name" value="FUNGAL LIPASE-LIKE DOMAIN-CONTAINING PROTEIN"/>
    <property type="match status" value="1"/>
</dbReference>
<dbReference type="EMBL" id="OIVN01001325">
    <property type="protein sequence ID" value="SPC92653.1"/>
    <property type="molecule type" value="Genomic_DNA"/>
</dbReference>
<dbReference type="PANTHER" id="PTHR46898">
    <property type="entry name" value="SENESCENCE-ASSOCIATED CARBOXYLESTERASE 101"/>
    <property type="match status" value="1"/>
</dbReference>
<sequence length="569" mass="65510">MGSPPTFSSGLELANIVFSSGILKHSLAAIRNLTEKSVTRRTISISISFYYIQGEGGDLIPSTLKETFPLFKFLCTKDNPNFSINKAALELFHSIRDRLPYLKSQIDNSKPVIITGNALGGSVASLFTLSLFETLNFTTTKRPLCITFGSPLIGDDGLHEAISKYPTWNSCFLHVVSNQDPVPRVLISPHNPIRSDLQTNVYKPFGTFLLCSKLGGACFEYSQSILDLLKATYLEGPENQNPNQVLEFYEEIVKRLKLKEICRDTRQFVAWNTVTKSLQANIITQLEAIGPVRPQGNLGIDYLITNTEEQEKKLVFMKQQVFDPSKELNDMKVLMAYLEWYKKWSKNNKNGYYDNYKNPSRTSDFDITKHMKALTCYWEKVVDEAEKRPQTIGATLRTRWLFAGTNCQRMIEPLFIAEFYKEPNQRDYKNLRRPKHFESLEQLLKETPKPTSVLNDMKKKNVASILTEDPLFWAYVEEALISCQILRRESSVEEKELAKHDLIKFENYVYSLMKNYSVSPEIFLPQSSFMKWWREYKEIMGISYSSLLTDLMKNDKNYEAYTAGKLEFP</sequence>
<dbReference type="InterPro" id="IPR041266">
    <property type="entry name" value="EDS1_EP"/>
</dbReference>
<evidence type="ECO:0000313" key="9">
    <source>
        <dbReference type="EMBL" id="SPC92653.1"/>
    </source>
</evidence>
<name>A0A2N9FZK3_FAGSY</name>
<dbReference type="GO" id="GO:0006629">
    <property type="term" value="P:lipid metabolic process"/>
    <property type="evidence" value="ECO:0007669"/>
    <property type="project" value="InterPro"/>
</dbReference>